<evidence type="ECO:0000256" key="2">
    <source>
        <dbReference type="RuleBase" id="RU000411"/>
    </source>
</evidence>
<evidence type="ECO:0000313" key="4">
    <source>
        <dbReference type="EMBL" id="KAK9927818.1"/>
    </source>
</evidence>
<dbReference type="InterPro" id="IPR000215">
    <property type="entry name" value="Serpin_fam"/>
</dbReference>
<dbReference type="Gene3D" id="3.30.497.10">
    <property type="entry name" value="Antithrombin, subunit I, domain 2"/>
    <property type="match status" value="1"/>
</dbReference>
<evidence type="ECO:0000256" key="1">
    <source>
        <dbReference type="ARBA" id="ARBA00009500"/>
    </source>
</evidence>
<dbReference type="GO" id="GO:0004867">
    <property type="term" value="F:serine-type endopeptidase inhibitor activity"/>
    <property type="evidence" value="ECO:0007669"/>
    <property type="project" value="InterPro"/>
</dbReference>
<reference evidence="4 5" key="1">
    <citation type="journal article" date="2023" name="G3 (Bethesda)">
        <title>A chromosome-length genome assembly and annotation of blackberry (Rubus argutus, cv. 'Hillquist').</title>
        <authorList>
            <person name="Bruna T."/>
            <person name="Aryal R."/>
            <person name="Dudchenko O."/>
            <person name="Sargent D.J."/>
            <person name="Mead D."/>
            <person name="Buti M."/>
            <person name="Cavallini A."/>
            <person name="Hytonen T."/>
            <person name="Andres J."/>
            <person name="Pham M."/>
            <person name="Weisz D."/>
            <person name="Mascagni F."/>
            <person name="Usai G."/>
            <person name="Natali L."/>
            <person name="Bassil N."/>
            <person name="Fernandez G.E."/>
            <person name="Lomsadze A."/>
            <person name="Armour M."/>
            <person name="Olukolu B."/>
            <person name="Poorten T."/>
            <person name="Britton C."/>
            <person name="Davik J."/>
            <person name="Ashrafi H."/>
            <person name="Aiden E.L."/>
            <person name="Borodovsky M."/>
            <person name="Worthington M."/>
        </authorList>
    </citation>
    <scope>NUCLEOTIDE SEQUENCE [LARGE SCALE GENOMIC DNA]</scope>
    <source>
        <strain evidence="4">PI 553951</strain>
    </source>
</reference>
<dbReference type="InterPro" id="IPR023796">
    <property type="entry name" value="Serpin_dom"/>
</dbReference>
<keyword evidence="5" id="KW-1185">Reference proteome</keyword>
<dbReference type="InterPro" id="IPR042185">
    <property type="entry name" value="Serpin_sf_2"/>
</dbReference>
<dbReference type="PANTHER" id="PTHR11461:SF211">
    <property type="entry name" value="GH10112P-RELATED"/>
    <property type="match status" value="1"/>
</dbReference>
<evidence type="ECO:0000259" key="3">
    <source>
        <dbReference type="SMART" id="SM00093"/>
    </source>
</evidence>
<dbReference type="CDD" id="cd02043">
    <property type="entry name" value="serpinP_plants"/>
    <property type="match status" value="1"/>
</dbReference>
<dbReference type="AlphaFoldDB" id="A0AAW1WT23"/>
<dbReference type="GO" id="GO:0005615">
    <property type="term" value="C:extracellular space"/>
    <property type="evidence" value="ECO:0007669"/>
    <property type="project" value="InterPro"/>
</dbReference>
<comment type="similarity">
    <text evidence="1 2">Belongs to the serpin family.</text>
</comment>
<dbReference type="SMART" id="SM00093">
    <property type="entry name" value="SERPIN"/>
    <property type="match status" value="1"/>
</dbReference>
<sequence length="442" mass="49235">MASVVRAIPSRRALTSLLRGHRLPPSRLTAPIPGSNNIQTPITFTKTLCTSPAHCFRYDGIGSSSSSDKSLAEYISKQTDIALGITRKLLLTEANNSNLVCAPLSMQSVLSFFNPEDSTMDHSLAPELVARVFADGSQIGGSHLSFAHGLWVDKSVHLEPSLEQAVGTAYKAALNRVDFKTEYELVRTRVNSWAEKETNGLIKGVLSPGSVHSLTRLLFANVLYFKGAWDEKLYASLTKEDDFHLLNGNPVKSVPFMTSWKEQYINACDGFKVLRLLYRNGRQDERSYSMCLFLPDSKDGLPALMERMCAESDFLERHLPHRRVRVGDFRIPKFKFSFGFEASSVLEGLGLLRGLTEKVKSRVGEPLVVPTIFHKAVIEVNEDGTKAAAVTHGRMYGTACKPRLPRKEIDFVADHPFMFVIREEVTETVLFIGYVLNPLLHA</sequence>
<organism evidence="4 5">
    <name type="scientific">Rubus argutus</name>
    <name type="common">Southern blackberry</name>
    <dbReference type="NCBI Taxonomy" id="59490"/>
    <lineage>
        <taxon>Eukaryota</taxon>
        <taxon>Viridiplantae</taxon>
        <taxon>Streptophyta</taxon>
        <taxon>Embryophyta</taxon>
        <taxon>Tracheophyta</taxon>
        <taxon>Spermatophyta</taxon>
        <taxon>Magnoliopsida</taxon>
        <taxon>eudicotyledons</taxon>
        <taxon>Gunneridae</taxon>
        <taxon>Pentapetalae</taxon>
        <taxon>rosids</taxon>
        <taxon>fabids</taxon>
        <taxon>Rosales</taxon>
        <taxon>Rosaceae</taxon>
        <taxon>Rosoideae</taxon>
        <taxon>Rosoideae incertae sedis</taxon>
        <taxon>Rubus</taxon>
    </lineage>
</organism>
<feature type="domain" description="Serpin" evidence="3">
    <location>
        <begin position="86"/>
        <end position="438"/>
    </location>
</feature>
<dbReference type="PROSITE" id="PS00284">
    <property type="entry name" value="SERPIN"/>
    <property type="match status" value="1"/>
</dbReference>
<proteinExistence type="inferred from homology"/>
<protein>
    <recommendedName>
        <fullName evidence="3">Serpin domain-containing protein</fullName>
    </recommendedName>
</protein>
<dbReference type="Gene3D" id="2.30.39.10">
    <property type="entry name" value="Alpha-1-antitrypsin, domain 1"/>
    <property type="match status" value="1"/>
</dbReference>
<accession>A0AAW1WT23</accession>
<dbReference type="Proteomes" id="UP001457282">
    <property type="component" value="Unassembled WGS sequence"/>
</dbReference>
<dbReference type="InterPro" id="IPR042178">
    <property type="entry name" value="Serpin_sf_1"/>
</dbReference>
<name>A0AAW1WT23_RUBAR</name>
<dbReference type="PANTHER" id="PTHR11461">
    <property type="entry name" value="SERINE PROTEASE INHIBITOR, SERPIN"/>
    <property type="match status" value="1"/>
</dbReference>
<comment type="caution">
    <text evidence="4">The sequence shown here is derived from an EMBL/GenBank/DDBJ whole genome shotgun (WGS) entry which is preliminary data.</text>
</comment>
<dbReference type="SUPFAM" id="SSF56574">
    <property type="entry name" value="Serpins"/>
    <property type="match status" value="1"/>
</dbReference>
<dbReference type="InterPro" id="IPR036186">
    <property type="entry name" value="Serpin_sf"/>
</dbReference>
<dbReference type="Pfam" id="PF00079">
    <property type="entry name" value="Serpin"/>
    <property type="match status" value="1"/>
</dbReference>
<dbReference type="EMBL" id="JBEDUW010000005">
    <property type="protein sequence ID" value="KAK9927818.1"/>
    <property type="molecule type" value="Genomic_DNA"/>
</dbReference>
<evidence type="ECO:0000313" key="5">
    <source>
        <dbReference type="Proteomes" id="UP001457282"/>
    </source>
</evidence>
<gene>
    <name evidence="4" type="ORF">M0R45_024984</name>
</gene>
<dbReference type="InterPro" id="IPR023795">
    <property type="entry name" value="Serpin_CS"/>
</dbReference>